<evidence type="ECO:0000256" key="2">
    <source>
        <dbReference type="SAM" id="Phobius"/>
    </source>
</evidence>
<dbReference type="Proteomes" id="UP000324222">
    <property type="component" value="Unassembled WGS sequence"/>
</dbReference>
<proteinExistence type="predicted"/>
<protein>
    <submittedName>
        <fullName evidence="3">Uncharacterized protein</fullName>
    </submittedName>
</protein>
<keyword evidence="2" id="KW-0472">Membrane</keyword>
<reference evidence="3 4" key="1">
    <citation type="submission" date="2019-05" db="EMBL/GenBank/DDBJ databases">
        <title>Another draft genome of Portunus trituberculatus and its Hox gene families provides insights of decapod evolution.</title>
        <authorList>
            <person name="Jeong J.-H."/>
            <person name="Song I."/>
            <person name="Kim S."/>
            <person name="Choi T."/>
            <person name="Kim D."/>
            <person name="Ryu S."/>
            <person name="Kim W."/>
        </authorList>
    </citation>
    <scope>NUCLEOTIDE SEQUENCE [LARGE SCALE GENOMIC DNA]</scope>
    <source>
        <tissue evidence="3">Muscle</tissue>
    </source>
</reference>
<feature type="region of interest" description="Disordered" evidence="1">
    <location>
        <begin position="18"/>
        <end position="61"/>
    </location>
</feature>
<sequence>MSHLDSATKRLVNALIRATSRLNSDPPASEPSGDCSPSKEPDADGRFSKTAKDNHPSSKAMVSTYRKELSQLIGLLLNGRMNRNPSATSSEVRQKLWGRLLVPILAMVVVGASWWHYWSY</sequence>
<comment type="caution">
    <text evidence="3">The sequence shown here is derived from an EMBL/GenBank/DDBJ whole genome shotgun (WGS) entry which is preliminary data.</text>
</comment>
<dbReference type="EMBL" id="VSRR010002351">
    <property type="protein sequence ID" value="MPC31012.1"/>
    <property type="molecule type" value="Genomic_DNA"/>
</dbReference>
<organism evidence="3 4">
    <name type="scientific">Portunus trituberculatus</name>
    <name type="common">Swimming crab</name>
    <name type="synonym">Neptunus trituberculatus</name>
    <dbReference type="NCBI Taxonomy" id="210409"/>
    <lineage>
        <taxon>Eukaryota</taxon>
        <taxon>Metazoa</taxon>
        <taxon>Ecdysozoa</taxon>
        <taxon>Arthropoda</taxon>
        <taxon>Crustacea</taxon>
        <taxon>Multicrustacea</taxon>
        <taxon>Malacostraca</taxon>
        <taxon>Eumalacostraca</taxon>
        <taxon>Eucarida</taxon>
        <taxon>Decapoda</taxon>
        <taxon>Pleocyemata</taxon>
        <taxon>Brachyura</taxon>
        <taxon>Eubrachyura</taxon>
        <taxon>Portunoidea</taxon>
        <taxon>Portunidae</taxon>
        <taxon>Portuninae</taxon>
        <taxon>Portunus</taxon>
    </lineage>
</organism>
<evidence type="ECO:0000313" key="3">
    <source>
        <dbReference type="EMBL" id="MPC31012.1"/>
    </source>
</evidence>
<feature type="transmembrane region" description="Helical" evidence="2">
    <location>
        <begin position="96"/>
        <end position="117"/>
    </location>
</feature>
<keyword evidence="2" id="KW-0812">Transmembrane</keyword>
<gene>
    <name evidence="3" type="ORF">E2C01_024286</name>
</gene>
<feature type="compositionally biased region" description="Basic and acidic residues" evidence="1">
    <location>
        <begin position="37"/>
        <end position="56"/>
    </location>
</feature>
<accession>A0A5B7EA78</accession>
<evidence type="ECO:0000256" key="1">
    <source>
        <dbReference type="SAM" id="MobiDB-lite"/>
    </source>
</evidence>
<evidence type="ECO:0000313" key="4">
    <source>
        <dbReference type="Proteomes" id="UP000324222"/>
    </source>
</evidence>
<name>A0A5B7EA78_PORTR</name>
<dbReference type="AlphaFoldDB" id="A0A5B7EA78"/>
<keyword evidence="4" id="KW-1185">Reference proteome</keyword>
<keyword evidence="2" id="KW-1133">Transmembrane helix</keyword>